<keyword evidence="1" id="KW-0175">Coiled coil</keyword>
<sequence>MTSQYSSFQNTSSAASVSSASHSTDISNRYYSSGRGGRDQQIFRRAGSDEPQQQQHGGNEGFRGKLKGTQWQQPQQHKKQNQSAFDKAMNSNRSGVGVMDWPDSSTFRAQNVPQQQLRPQSLSPNNTSFPARNNSSVNSRALSTNARQSPLFSNNASPNTNNPSRANNNSITNMQPTTSSQSTQSKSTASRVGVVTKLVSLFSNKSSQESVSTGASATKQSKSSSPMVRQNNSQNVQFQNVDKLHNSQFNNNNQSHNIQSNQFNNNNPSTQSNNQKPHSPNSYPPISPSRSNITHQSSVSGESSYNPTGWPGTVDKRGKTYQMEASYSEEESYSGGTSGNNGGTTTAYSPRNRMMQTTQDFDDRQHTYFPTQQYRQQYPTNTSFDGGDSQAELQDWIHGNSSTCDSVSKSGPVDLDYAYEQRSDWREQSSRYHQQHSPLGNISENHARTAADFHLEAALKTNPNNTDGLQSRQQNHLTRPYPLSQGRTTLQVADVHSPSSITSSLDEESIQRGIDTSFSESRVRASGRHVLSATAAATTATVPIQQRRVYDDEVDFGECDDEVGFDEYFPNDVIHSRSNYNKYDDEVDFNSPNDLAHQPRIIQPPTEEALRLNNSMSAPPRPGGALSLKGYRGFIDKTRDVPNLMDDLESEANTSLGTNAERRALGLSLTPSSKQPVRGGGTHALLPPRPSSVVSSNVDSGSDVFEGIAGSSVPSITSSAVSGPRLAAAVTNNLSRGPRSFVSEYESFDVKQTINPFRNQQRNNARQVSSNLDRKVDFVDPGLNLSAVSKGSAGEFSHHDILDLDDFVDDVFDGPDLSIYCVPPESVRLMVRAFRKMCTMQMEISSCEDTMLSEFEDLVDTKKRFALFEMRSRIMETDIDRGLERRGGTNVVDDIVLTPYFQAMHRVRDAVIVSKAWRDGATPKDVVTAHLLTRRSAKAHFVRRPVQRIRRPGAPSYPQYWLEERTWLDETDFSMMKCQSLGAGTMKGFEMFTIGDCQSILLKMTSENCTQLRRELRSAMMCQIEAEEVMQEEIDLDGDQFVVAEAEQLYRDATVEVKSLSMKLVLADKAFSLVRSRMEKLVETIESLLIHLEDGEAPDEASSSDESENENEFVDEERERTKLVERAKRAEMSAEIAIRETLLAKQEAEKIKSEKQREIDDLKNKLAEMETQSQHMASRYSSFMAGSSYLDKIDAKSILEGSFDRDMEDARQAARDRAKLKFRERRAIGSPSRQPDQSNPPAKSQNNHGEEIYQRLDFYSRSLNSVQRTNS</sequence>
<accession>A0ABD3QCT2</accession>
<feature type="coiled-coil region" evidence="1">
    <location>
        <begin position="1145"/>
        <end position="1179"/>
    </location>
</feature>
<feature type="compositionally biased region" description="Polar residues" evidence="2">
    <location>
        <begin position="288"/>
        <end position="307"/>
    </location>
</feature>
<feature type="compositionally biased region" description="Low complexity" evidence="2">
    <location>
        <begin position="113"/>
        <end position="124"/>
    </location>
</feature>
<dbReference type="AlphaFoldDB" id="A0ABD3QCT2"/>
<evidence type="ECO:0000313" key="3">
    <source>
        <dbReference type="EMBL" id="KAL3795975.1"/>
    </source>
</evidence>
<evidence type="ECO:0000256" key="2">
    <source>
        <dbReference type="SAM" id="MobiDB-lite"/>
    </source>
</evidence>
<feature type="region of interest" description="Disordered" evidence="2">
    <location>
        <begin position="205"/>
        <end position="230"/>
    </location>
</feature>
<name>A0ABD3QCT2_9STRA</name>
<feature type="compositionally biased region" description="Acidic residues" evidence="2">
    <location>
        <begin position="1095"/>
        <end position="1116"/>
    </location>
</feature>
<feature type="compositionally biased region" description="Basic and acidic residues" evidence="2">
    <location>
        <begin position="1207"/>
        <end position="1227"/>
    </location>
</feature>
<protein>
    <submittedName>
        <fullName evidence="3">Uncharacterized protein</fullName>
    </submittedName>
</protein>
<organism evidence="3 4">
    <name type="scientific">Cyclotella atomus</name>
    <dbReference type="NCBI Taxonomy" id="382360"/>
    <lineage>
        <taxon>Eukaryota</taxon>
        <taxon>Sar</taxon>
        <taxon>Stramenopiles</taxon>
        <taxon>Ochrophyta</taxon>
        <taxon>Bacillariophyta</taxon>
        <taxon>Coscinodiscophyceae</taxon>
        <taxon>Thalassiosirophycidae</taxon>
        <taxon>Stephanodiscales</taxon>
        <taxon>Stephanodiscaceae</taxon>
        <taxon>Cyclotella</taxon>
    </lineage>
</organism>
<feature type="region of interest" description="Disordered" evidence="2">
    <location>
        <begin position="1"/>
        <end position="189"/>
    </location>
</feature>
<feature type="compositionally biased region" description="Polar residues" evidence="2">
    <location>
        <begin position="205"/>
        <end position="227"/>
    </location>
</feature>
<evidence type="ECO:0000256" key="1">
    <source>
        <dbReference type="SAM" id="Coils"/>
    </source>
</evidence>
<gene>
    <name evidence="3" type="ORF">ACHAWO_013106</name>
</gene>
<evidence type="ECO:0000313" key="4">
    <source>
        <dbReference type="Proteomes" id="UP001530400"/>
    </source>
</evidence>
<dbReference type="InterPro" id="IPR007243">
    <property type="entry name" value="Atg6/Beclin"/>
</dbReference>
<dbReference type="PANTHER" id="PTHR12768:SF4">
    <property type="entry name" value="BECLIN-1"/>
    <property type="match status" value="1"/>
</dbReference>
<dbReference type="Proteomes" id="UP001530400">
    <property type="component" value="Unassembled WGS sequence"/>
</dbReference>
<dbReference type="EMBL" id="JALLPJ020000305">
    <property type="protein sequence ID" value="KAL3795975.1"/>
    <property type="molecule type" value="Genomic_DNA"/>
</dbReference>
<dbReference type="PANTHER" id="PTHR12768">
    <property type="entry name" value="BECLIN 1"/>
    <property type="match status" value="1"/>
</dbReference>
<feature type="region of interest" description="Disordered" evidence="2">
    <location>
        <begin position="1093"/>
        <end position="1120"/>
    </location>
</feature>
<feature type="region of interest" description="Disordered" evidence="2">
    <location>
        <begin position="668"/>
        <end position="698"/>
    </location>
</feature>
<comment type="caution">
    <text evidence="3">The sequence shown here is derived from an EMBL/GenBank/DDBJ whole genome shotgun (WGS) entry which is preliminary data.</text>
</comment>
<feature type="compositionally biased region" description="Polar residues" evidence="2">
    <location>
        <begin position="1231"/>
        <end position="1247"/>
    </location>
</feature>
<feature type="compositionally biased region" description="Low complexity" evidence="2">
    <location>
        <begin position="1"/>
        <end position="23"/>
    </location>
</feature>
<reference evidence="3 4" key="1">
    <citation type="submission" date="2024-10" db="EMBL/GenBank/DDBJ databases">
        <title>Updated reference genomes for cyclostephanoid diatoms.</title>
        <authorList>
            <person name="Roberts W.R."/>
            <person name="Alverson A.J."/>
        </authorList>
    </citation>
    <scope>NUCLEOTIDE SEQUENCE [LARGE SCALE GENOMIC DNA]</scope>
    <source>
        <strain evidence="3 4">AJA010-31</strain>
    </source>
</reference>
<feature type="compositionally biased region" description="Polar residues" evidence="2">
    <location>
        <begin position="125"/>
        <end position="152"/>
    </location>
</feature>
<proteinExistence type="predicted"/>
<feature type="compositionally biased region" description="Low complexity" evidence="2">
    <location>
        <begin position="246"/>
        <end position="275"/>
    </location>
</feature>
<feature type="compositionally biased region" description="Low complexity" evidence="2">
    <location>
        <begin position="153"/>
        <end position="189"/>
    </location>
</feature>
<feature type="compositionally biased region" description="Polar residues" evidence="2">
    <location>
        <begin position="103"/>
        <end position="112"/>
    </location>
</feature>
<feature type="region of interest" description="Disordered" evidence="2">
    <location>
        <begin position="246"/>
        <end position="351"/>
    </location>
</feature>
<feature type="region of interest" description="Disordered" evidence="2">
    <location>
        <begin position="1207"/>
        <end position="1254"/>
    </location>
</feature>
<keyword evidence="4" id="KW-1185">Reference proteome</keyword>
<feature type="compositionally biased region" description="Basic and acidic residues" evidence="2">
    <location>
        <begin position="36"/>
        <end position="48"/>
    </location>
</feature>